<dbReference type="GO" id="GO:0046872">
    <property type="term" value="F:metal ion binding"/>
    <property type="evidence" value="ECO:0007669"/>
    <property type="project" value="UniProtKB-KW"/>
</dbReference>
<evidence type="ECO:0000256" key="3">
    <source>
        <dbReference type="ARBA" id="ARBA00023004"/>
    </source>
</evidence>
<dbReference type="GO" id="GO:0016705">
    <property type="term" value="F:oxidoreductase activity, acting on paired donors, with incorporation or reduction of molecular oxygen"/>
    <property type="evidence" value="ECO:0007669"/>
    <property type="project" value="UniProtKB-ARBA"/>
</dbReference>
<sequence>MEIDVQMTFAESGARWIRACAVDDVEDDEAVRLGTQPPVTVFRSEGEFFCIDDTCTHETYSLSEGWVENCLVECTLHMAKFDLRTGRPLSPPARSPVRVHQLRVEDGSVFVQLPNDYTCDD</sequence>
<reference evidence="6 7" key="1">
    <citation type="submission" date="2016-10" db="EMBL/GenBank/DDBJ databases">
        <authorList>
            <person name="de Groot N.N."/>
        </authorList>
    </citation>
    <scope>NUCLEOTIDE SEQUENCE [LARGE SCALE GENOMIC DNA]</scope>
    <source>
        <strain evidence="6 7">DSM 45317</strain>
    </source>
</reference>
<dbReference type="EMBL" id="FOSW01000009">
    <property type="protein sequence ID" value="SFL29896.1"/>
    <property type="molecule type" value="Genomic_DNA"/>
</dbReference>
<dbReference type="InParanoid" id="A0A1I4GLB0"/>
<dbReference type="CDD" id="cd03528">
    <property type="entry name" value="Rieske_RO_ferredoxin"/>
    <property type="match status" value="1"/>
</dbReference>
<evidence type="ECO:0000313" key="6">
    <source>
        <dbReference type="EMBL" id="SFL29896.1"/>
    </source>
</evidence>
<dbReference type="Proteomes" id="UP000199152">
    <property type="component" value="Unassembled WGS sequence"/>
</dbReference>
<dbReference type="PANTHER" id="PTHR21496:SF23">
    <property type="entry name" value="3-PHENYLPROPIONATE_CINNAMIC ACID DIOXYGENASE FERREDOXIN SUBUNIT"/>
    <property type="match status" value="1"/>
</dbReference>
<name>A0A1I4GLB0_9ACTN</name>
<organism evidence="6 7">
    <name type="scientific">Geodermatophilus ruber</name>
    <dbReference type="NCBI Taxonomy" id="504800"/>
    <lineage>
        <taxon>Bacteria</taxon>
        <taxon>Bacillati</taxon>
        <taxon>Actinomycetota</taxon>
        <taxon>Actinomycetes</taxon>
        <taxon>Geodermatophilales</taxon>
        <taxon>Geodermatophilaceae</taxon>
        <taxon>Geodermatophilus</taxon>
    </lineage>
</organism>
<feature type="domain" description="Rieske" evidence="5">
    <location>
        <begin position="16"/>
        <end position="111"/>
    </location>
</feature>
<keyword evidence="3" id="KW-0408">Iron</keyword>
<keyword evidence="1" id="KW-0001">2Fe-2S</keyword>
<dbReference type="PANTHER" id="PTHR21496">
    <property type="entry name" value="FERREDOXIN-RELATED"/>
    <property type="match status" value="1"/>
</dbReference>
<keyword evidence="7" id="KW-1185">Reference proteome</keyword>
<evidence type="ECO:0000313" key="7">
    <source>
        <dbReference type="Proteomes" id="UP000199152"/>
    </source>
</evidence>
<gene>
    <name evidence="6" type="ORF">SAMN04488085_10928</name>
</gene>
<dbReference type="InterPro" id="IPR017941">
    <property type="entry name" value="Rieske_2Fe-2S"/>
</dbReference>
<keyword evidence="2" id="KW-0479">Metal-binding</keyword>
<keyword evidence="4" id="KW-0411">Iron-sulfur</keyword>
<evidence type="ECO:0000259" key="5">
    <source>
        <dbReference type="PROSITE" id="PS51296"/>
    </source>
</evidence>
<dbReference type="STRING" id="504800.SAMN04488085_10928"/>
<dbReference type="AlphaFoldDB" id="A0A1I4GLB0"/>
<dbReference type="PROSITE" id="PS51296">
    <property type="entry name" value="RIESKE"/>
    <property type="match status" value="1"/>
</dbReference>
<dbReference type="NCBIfam" id="NF007422">
    <property type="entry name" value="PRK09965.1"/>
    <property type="match status" value="1"/>
</dbReference>
<dbReference type="InterPro" id="IPR036922">
    <property type="entry name" value="Rieske_2Fe-2S_sf"/>
</dbReference>
<dbReference type="SUPFAM" id="SSF50022">
    <property type="entry name" value="ISP domain"/>
    <property type="match status" value="1"/>
</dbReference>
<dbReference type="Pfam" id="PF00355">
    <property type="entry name" value="Rieske"/>
    <property type="match status" value="1"/>
</dbReference>
<dbReference type="GO" id="GO:0051537">
    <property type="term" value="F:2 iron, 2 sulfur cluster binding"/>
    <property type="evidence" value="ECO:0007669"/>
    <property type="project" value="UniProtKB-KW"/>
</dbReference>
<dbReference type="RefSeq" id="WP_245753664.1">
    <property type="nucleotide sequence ID" value="NZ_FOSW01000009.1"/>
</dbReference>
<evidence type="ECO:0000256" key="1">
    <source>
        <dbReference type="ARBA" id="ARBA00022714"/>
    </source>
</evidence>
<dbReference type="GO" id="GO:0004497">
    <property type="term" value="F:monooxygenase activity"/>
    <property type="evidence" value="ECO:0007669"/>
    <property type="project" value="UniProtKB-ARBA"/>
</dbReference>
<evidence type="ECO:0000256" key="4">
    <source>
        <dbReference type="ARBA" id="ARBA00023014"/>
    </source>
</evidence>
<accession>A0A1I4GLB0</accession>
<evidence type="ECO:0000256" key="2">
    <source>
        <dbReference type="ARBA" id="ARBA00022723"/>
    </source>
</evidence>
<proteinExistence type="predicted"/>
<protein>
    <submittedName>
        <fullName evidence="6">Rieske [2Fe-2S] domain-containing protein</fullName>
    </submittedName>
</protein>
<dbReference type="Gene3D" id="2.102.10.10">
    <property type="entry name" value="Rieske [2Fe-2S] iron-sulphur domain"/>
    <property type="match status" value="1"/>
</dbReference>